<dbReference type="Pfam" id="PF00032">
    <property type="entry name" value="Cytochrom_B_C"/>
    <property type="match status" value="1"/>
</dbReference>
<dbReference type="InterPro" id="IPR036150">
    <property type="entry name" value="Cyt_b/b6_C_sf"/>
</dbReference>
<dbReference type="OrthoDB" id="726321at2759"/>
<reference evidence="26" key="1">
    <citation type="journal article" date="2022" name="Cell">
        <title>Repeat-based holocentromeres influence genome architecture and karyotype evolution.</title>
        <authorList>
            <person name="Hofstatter P.G."/>
            <person name="Thangavel G."/>
            <person name="Lux T."/>
            <person name="Neumann P."/>
            <person name="Vondrak T."/>
            <person name="Novak P."/>
            <person name="Zhang M."/>
            <person name="Costa L."/>
            <person name="Castellani M."/>
            <person name="Scott A."/>
            <person name="Toegelov H."/>
            <person name="Fuchs J."/>
            <person name="Mata-Sucre Y."/>
            <person name="Dias Y."/>
            <person name="Vanzela A.L.L."/>
            <person name="Huettel B."/>
            <person name="Almeida C.C.S."/>
            <person name="Simkova H."/>
            <person name="Souza G."/>
            <person name="Pedrosa-Harand A."/>
            <person name="Macas J."/>
            <person name="Mayer K.F.X."/>
            <person name="Houben A."/>
            <person name="Marques A."/>
        </authorList>
    </citation>
    <scope>NUCLEOTIDE SEQUENCE</scope>
    <source>
        <strain evidence="26">RhyBre1mFocal</strain>
    </source>
</reference>
<keyword evidence="20" id="KW-0604">Photosystem II</keyword>
<gene>
    <name evidence="26" type="ORF">LUZ63_021225</name>
</gene>
<dbReference type="GO" id="GO:0009055">
    <property type="term" value="F:electron transfer activity"/>
    <property type="evidence" value="ECO:0007669"/>
    <property type="project" value="InterPro"/>
</dbReference>
<evidence type="ECO:0000259" key="25">
    <source>
        <dbReference type="PROSITE" id="PS51003"/>
    </source>
</evidence>
<feature type="domain" description="Cytochrome b/b6 C-terminal region profile" evidence="25">
    <location>
        <begin position="268"/>
        <end position="363"/>
    </location>
</feature>
<evidence type="ECO:0000256" key="1">
    <source>
        <dbReference type="ARBA" id="ARBA00004448"/>
    </source>
</evidence>
<organism evidence="26 27">
    <name type="scientific">Rhynchospora breviuscula</name>
    <dbReference type="NCBI Taxonomy" id="2022672"/>
    <lineage>
        <taxon>Eukaryota</taxon>
        <taxon>Viridiplantae</taxon>
        <taxon>Streptophyta</taxon>
        <taxon>Embryophyta</taxon>
        <taxon>Tracheophyta</taxon>
        <taxon>Spermatophyta</taxon>
        <taxon>Magnoliopsida</taxon>
        <taxon>Liliopsida</taxon>
        <taxon>Poales</taxon>
        <taxon>Cyperaceae</taxon>
        <taxon>Cyperoideae</taxon>
        <taxon>Rhynchosporeae</taxon>
        <taxon>Rhynchospora</taxon>
    </lineage>
</organism>
<dbReference type="GO" id="GO:0009767">
    <property type="term" value="P:photosynthetic electron transport chain"/>
    <property type="evidence" value="ECO:0007669"/>
    <property type="project" value="InterPro"/>
</dbReference>
<evidence type="ECO:0000256" key="13">
    <source>
        <dbReference type="ARBA" id="ARBA00022792"/>
    </source>
</evidence>
<evidence type="ECO:0000256" key="4">
    <source>
        <dbReference type="ARBA" id="ARBA00022448"/>
    </source>
</evidence>
<keyword evidence="5" id="KW-0150">Chloroplast</keyword>
<name>A0A9P9Z703_9POAL</name>
<dbReference type="GO" id="GO:0009535">
    <property type="term" value="C:chloroplast thylakoid membrane"/>
    <property type="evidence" value="ECO:0007669"/>
    <property type="project" value="UniProtKB-SubCell"/>
</dbReference>
<comment type="caution">
    <text evidence="26">The sequence shown here is derived from an EMBL/GenBank/DDBJ whole genome shotgun (WGS) entry which is preliminary data.</text>
</comment>
<dbReference type="GO" id="GO:0050821">
    <property type="term" value="P:protein stabilization"/>
    <property type="evidence" value="ECO:0007669"/>
    <property type="project" value="InterPro"/>
</dbReference>
<evidence type="ECO:0000256" key="8">
    <source>
        <dbReference type="ARBA" id="ARBA00022617"/>
    </source>
</evidence>
<dbReference type="GO" id="GO:0016491">
    <property type="term" value="F:oxidoreductase activity"/>
    <property type="evidence" value="ECO:0007669"/>
    <property type="project" value="UniProtKB-UniRule"/>
</dbReference>
<evidence type="ECO:0000259" key="24">
    <source>
        <dbReference type="PROSITE" id="PS51002"/>
    </source>
</evidence>
<evidence type="ECO:0000256" key="23">
    <source>
        <dbReference type="SAM" id="Phobius"/>
    </source>
</evidence>
<evidence type="ECO:0000256" key="14">
    <source>
        <dbReference type="ARBA" id="ARBA00022982"/>
    </source>
</evidence>
<dbReference type="PANTHER" id="PTHR19271:SF16">
    <property type="entry name" value="CYTOCHROME B"/>
    <property type="match status" value="1"/>
</dbReference>
<dbReference type="PANTHER" id="PTHR19271">
    <property type="entry name" value="CYTOCHROME B"/>
    <property type="match status" value="1"/>
</dbReference>
<dbReference type="SUPFAM" id="SSF81648">
    <property type="entry name" value="a domain/subunit of cytochrome bc1 complex (Ubiquinol-cytochrome c reductase)"/>
    <property type="match status" value="1"/>
</dbReference>
<dbReference type="GO" id="GO:0042301">
    <property type="term" value="F:phosphate ion binding"/>
    <property type="evidence" value="ECO:0007669"/>
    <property type="project" value="InterPro"/>
</dbReference>
<comment type="subcellular location">
    <subcellularLocation>
        <location evidence="1">Mitochondrion inner membrane</location>
        <topology evidence="1">Multi-pass membrane protein</topology>
    </subcellularLocation>
    <subcellularLocation>
        <location evidence="2">Plastid</location>
        <location evidence="2">Chloroplast thylakoid membrane</location>
        <topology evidence="2">Single-pass membrane protein</topology>
    </subcellularLocation>
</comment>
<keyword evidence="15 23" id="KW-1133">Transmembrane helix</keyword>
<evidence type="ECO:0000313" key="27">
    <source>
        <dbReference type="Proteomes" id="UP001151287"/>
    </source>
</evidence>
<keyword evidence="16" id="KW-0408">Iron</keyword>
<dbReference type="InterPro" id="IPR005797">
    <property type="entry name" value="Cyt_b/b6_N"/>
</dbReference>
<keyword evidence="11 23" id="KW-0812">Transmembrane</keyword>
<dbReference type="GO" id="GO:0022904">
    <property type="term" value="P:respiratory electron transport chain"/>
    <property type="evidence" value="ECO:0007669"/>
    <property type="project" value="InterPro"/>
</dbReference>
<dbReference type="InterPro" id="IPR001056">
    <property type="entry name" value="PSII_PsbH"/>
</dbReference>
<dbReference type="GO" id="GO:0009523">
    <property type="term" value="C:photosystem II"/>
    <property type="evidence" value="ECO:0007669"/>
    <property type="project" value="UniProtKB-KW"/>
</dbReference>
<proteinExistence type="inferred from homology"/>
<dbReference type="EMBL" id="JAMQYH010000174">
    <property type="protein sequence ID" value="KAJ1683551.1"/>
    <property type="molecule type" value="Genomic_DNA"/>
</dbReference>
<dbReference type="GO" id="GO:0005743">
    <property type="term" value="C:mitochondrial inner membrane"/>
    <property type="evidence" value="ECO:0007669"/>
    <property type="project" value="UniProtKB-SubCell"/>
</dbReference>
<evidence type="ECO:0000256" key="5">
    <source>
        <dbReference type="ARBA" id="ARBA00022528"/>
    </source>
</evidence>
<dbReference type="SUPFAM" id="SSF161025">
    <property type="entry name" value="Photosystem II 10 kDa phosphoprotein PsbH"/>
    <property type="match status" value="1"/>
</dbReference>
<dbReference type="HAMAP" id="MF_00752">
    <property type="entry name" value="PSII_PsbH"/>
    <property type="match status" value="1"/>
</dbReference>
<evidence type="ECO:0000256" key="11">
    <source>
        <dbReference type="ARBA" id="ARBA00022692"/>
    </source>
</evidence>
<dbReference type="AlphaFoldDB" id="A0A9P9Z703"/>
<dbReference type="CDD" id="cd00284">
    <property type="entry name" value="Cytochrome_b_N"/>
    <property type="match status" value="1"/>
</dbReference>
<comment type="subunit">
    <text evidence="21">The 4 large subunits of the cytochrome b6-f complex are cytochrome b6, subunit IV (17 kDa polypeptide, PetD), cytochrome f and the Rieske protein, while the 4 small subunits are PetG, PetL, PetM and PetN. The complex functions as a dimer.</text>
</comment>
<dbReference type="PROSITE" id="PS51002">
    <property type="entry name" value="CYTB_NTER"/>
    <property type="match status" value="1"/>
</dbReference>
<evidence type="ECO:0000256" key="21">
    <source>
        <dbReference type="ARBA" id="ARBA00025834"/>
    </source>
</evidence>
<dbReference type="SUPFAM" id="SSF81342">
    <property type="entry name" value="Transmembrane di-heme cytochromes"/>
    <property type="match status" value="1"/>
</dbReference>
<feature type="region of interest" description="Disordered" evidence="22">
    <location>
        <begin position="1"/>
        <end position="23"/>
    </location>
</feature>
<keyword evidence="4" id="KW-0813">Transport</keyword>
<dbReference type="FunFam" id="1.20.5.880:FF:000001">
    <property type="entry name" value="Photosystem II reaction center protein H"/>
    <property type="match status" value="1"/>
</dbReference>
<keyword evidence="19 23" id="KW-0472">Membrane</keyword>
<keyword evidence="10" id="KW-0679">Respiratory chain</keyword>
<dbReference type="NCBIfam" id="TIGR01156">
    <property type="entry name" value="cytb6_f_IV"/>
    <property type="match status" value="1"/>
</dbReference>
<dbReference type="CDD" id="cd00290">
    <property type="entry name" value="cytochrome_b_C"/>
    <property type="match status" value="1"/>
</dbReference>
<dbReference type="PROSITE" id="PS51003">
    <property type="entry name" value="CYTB_CTER"/>
    <property type="match status" value="1"/>
</dbReference>
<dbReference type="InterPro" id="IPR027387">
    <property type="entry name" value="Cytb/b6-like_sf"/>
</dbReference>
<dbReference type="GO" id="GO:0046872">
    <property type="term" value="F:metal ion binding"/>
    <property type="evidence" value="ECO:0007669"/>
    <property type="project" value="UniProtKB-KW"/>
</dbReference>
<dbReference type="InterPro" id="IPR005798">
    <property type="entry name" value="Cyt_b/b6_C"/>
</dbReference>
<keyword evidence="27" id="KW-1185">Reference proteome</keyword>
<feature type="transmembrane region" description="Helical" evidence="23">
    <location>
        <begin position="45"/>
        <end position="70"/>
    </location>
</feature>
<protein>
    <recommendedName>
        <fullName evidence="3">Cytochrome b</fullName>
    </recommendedName>
</protein>
<dbReference type="Proteomes" id="UP001151287">
    <property type="component" value="Unassembled WGS sequence"/>
</dbReference>
<accession>A0A9P9Z703</accession>
<keyword evidence="8" id="KW-0349">Heme</keyword>
<dbReference type="Gene3D" id="1.10.287.980">
    <property type="entry name" value="plastocyanin oxidoreductase"/>
    <property type="match status" value="1"/>
</dbReference>
<feature type="transmembrane region" description="Helical" evidence="23">
    <location>
        <begin position="190"/>
        <end position="212"/>
    </location>
</feature>
<dbReference type="InterPro" id="IPR016174">
    <property type="entry name" value="Di-haem_cyt_TM"/>
</dbReference>
<evidence type="ECO:0000256" key="6">
    <source>
        <dbReference type="ARBA" id="ARBA00022531"/>
    </source>
</evidence>
<evidence type="ECO:0000256" key="7">
    <source>
        <dbReference type="ARBA" id="ARBA00022553"/>
    </source>
</evidence>
<keyword evidence="9" id="KW-0934">Plastid</keyword>
<keyword evidence="7" id="KW-0597">Phosphoprotein</keyword>
<dbReference type="FunFam" id="1.10.287.980:FF:000001">
    <property type="entry name" value="Cytochrome b6-f complex subunit 4"/>
    <property type="match status" value="1"/>
</dbReference>
<evidence type="ECO:0000256" key="15">
    <source>
        <dbReference type="ARBA" id="ARBA00022989"/>
    </source>
</evidence>
<evidence type="ECO:0000256" key="20">
    <source>
        <dbReference type="ARBA" id="ARBA00023276"/>
    </source>
</evidence>
<dbReference type="NCBIfam" id="NF002728">
    <property type="entry name" value="PRK02624.1"/>
    <property type="match status" value="1"/>
</dbReference>
<dbReference type="InterPro" id="IPR036863">
    <property type="entry name" value="PSII_PsbH_sf"/>
</dbReference>
<evidence type="ECO:0000256" key="10">
    <source>
        <dbReference type="ARBA" id="ARBA00022660"/>
    </source>
</evidence>
<keyword evidence="13" id="KW-0999">Mitochondrion inner membrane</keyword>
<keyword evidence="14" id="KW-0249">Electron transport</keyword>
<keyword evidence="12" id="KW-0479">Metal-binding</keyword>
<dbReference type="Pfam" id="PF00737">
    <property type="entry name" value="PsbH"/>
    <property type="match status" value="1"/>
</dbReference>
<feature type="transmembrane region" description="Helical" evidence="23">
    <location>
        <begin position="298"/>
        <end position="318"/>
    </location>
</feature>
<evidence type="ECO:0000256" key="3">
    <source>
        <dbReference type="ARBA" id="ARBA00013531"/>
    </source>
</evidence>
<keyword evidence="6" id="KW-0602">Photosynthesis</keyword>
<evidence type="ECO:0000256" key="22">
    <source>
        <dbReference type="SAM" id="MobiDB-lite"/>
    </source>
</evidence>
<dbReference type="InterPro" id="IPR048259">
    <property type="entry name" value="Cytochrome_b_N_euk/bac"/>
</dbReference>
<evidence type="ECO:0000256" key="9">
    <source>
        <dbReference type="ARBA" id="ARBA00022640"/>
    </source>
</evidence>
<feature type="transmembrane region" description="Helical" evidence="23">
    <location>
        <begin position="330"/>
        <end position="354"/>
    </location>
</feature>
<evidence type="ECO:0000256" key="12">
    <source>
        <dbReference type="ARBA" id="ARBA00022723"/>
    </source>
</evidence>
<keyword evidence="17" id="KW-0793">Thylakoid</keyword>
<evidence type="ECO:0000256" key="17">
    <source>
        <dbReference type="ARBA" id="ARBA00023078"/>
    </source>
</evidence>
<evidence type="ECO:0000256" key="18">
    <source>
        <dbReference type="ARBA" id="ARBA00023128"/>
    </source>
</evidence>
<dbReference type="InterPro" id="IPR005870">
    <property type="entry name" value="Cyt_b6/f_cplx_suIV"/>
</dbReference>
<keyword evidence="18" id="KW-0496">Mitochondrion</keyword>
<sequence length="363" mass="40245">MATQTVEDSSRSGPRRTPVGDLLKPLNSEYGKVAPGWGTTPLMGVAMALFAVFLCILLEIYNSSVLLDGIPRVRLFKTMRLQGESSTGVTYLNKVYDWFEERLEIQAIADDITSKYVPPHVNIFYCLGGITLTLFSSTSSYRFCYDFLLPSYCYRSFLFCPYIMTEANFGWLIRSVHRWSASGFKKPRELTWVTGVVLAVLTASFGVTGYSLPWDQIGYWAVKIVTGVPEAIPVIGSPLVELLRGSASVGQSTLTRLAVLEPSMIGEPADPFATPLEILPEWYFFPVFQILRTVPNKLLGVLLMVSVPLGLLTVPFLENVNKFQNPFRRPVATTVFLIGTIVALWLGIGATLPIDKSLTLGLF</sequence>
<dbReference type="InterPro" id="IPR048260">
    <property type="entry name" value="Cytochrome_b_C_euk/bac"/>
</dbReference>
<evidence type="ECO:0000256" key="16">
    <source>
        <dbReference type="ARBA" id="ARBA00023004"/>
    </source>
</evidence>
<evidence type="ECO:0000313" key="26">
    <source>
        <dbReference type="EMBL" id="KAJ1683551.1"/>
    </source>
</evidence>
<evidence type="ECO:0000256" key="19">
    <source>
        <dbReference type="ARBA" id="ARBA00023136"/>
    </source>
</evidence>
<dbReference type="Gene3D" id="1.20.5.880">
    <property type="entry name" value="Photosystem II reaction center protein H"/>
    <property type="match status" value="1"/>
</dbReference>
<dbReference type="Pfam" id="PF00033">
    <property type="entry name" value="Cytochrome_B"/>
    <property type="match status" value="2"/>
</dbReference>
<dbReference type="Gene3D" id="1.20.810.10">
    <property type="entry name" value="Cytochrome Bc1 Complex, Chain C"/>
    <property type="match status" value="1"/>
</dbReference>
<feature type="domain" description="Cytochrome b/b6 N-terminal region profile" evidence="24">
    <location>
        <begin position="95"/>
        <end position="296"/>
    </location>
</feature>
<evidence type="ECO:0000256" key="2">
    <source>
        <dbReference type="ARBA" id="ARBA00004581"/>
    </source>
</evidence>